<accession>A0AAD5UEJ1</accession>
<keyword evidence="1" id="KW-0812">Transmembrane</keyword>
<evidence type="ECO:0000313" key="2">
    <source>
        <dbReference type="EMBL" id="KAJ3252893.1"/>
    </source>
</evidence>
<sequence length="226" mass="25948">MSLYIAIFLSVYFQTDFLYKIVIISNFPRYYIEIIKKVLASLALFTLFPPIICMFIFTLGGESTTYLAWQDAEGYISIIYSAMLLSYELLQCFFLLRIVNDYVETKYIQHQYESERKMIESALSTHNLKMLRLSLVAIISNDIICFTLYALGYVYNNDLGRALETIGSVIVSIHVFALEFLLTIVTNVLLPKNSIKDELLLEPIKQEKIADSVLNCDTISPEIPLE</sequence>
<dbReference type="EMBL" id="JADGKB010000126">
    <property type="protein sequence ID" value="KAJ3252893.1"/>
    <property type="molecule type" value="Genomic_DNA"/>
</dbReference>
<protein>
    <submittedName>
        <fullName evidence="2">Uncharacterized protein</fullName>
    </submittedName>
</protein>
<feature type="transmembrane region" description="Helical" evidence="1">
    <location>
        <begin position="6"/>
        <end position="27"/>
    </location>
</feature>
<dbReference type="Proteomes" id="UP001210925">
    <property type="component" value="Unassembled WGS sequence"/>
</dbReference>
<keyword evidence="1" id="KW-1133">Transmembrane helix</keyword>
<dbReference type="AlphaFoldDB" id="A0AAD5UEJ1"/>
<proteinExistence type="predicted"/>
<organism evidence="2 3">
    <name type="scientific">Boothiomyces macroporosus</name>
    <dbReference type="NCBI Taxonomy" id="261099"/>
    <lineage>
        <taxon>Eukaryota</taxon>
        <taxon>Fungi</taxon>
        <taxon>Fungi incertae sedis</taxon>
        <taxon>Chytridiomycota</taxon>
        <taxon>Chytridiomycota incertae sedis</taxon>
        <taxon>Chytridiomycetes</taxon>
        <taxon>Rhizophydiales</taxon>
        <taxon>Terramycetaceae</taxon>
        <taxon>Boothiomyces</taxon>
    </lineage>
</organism>
<feature type="transmembrane region" description="Helical" evidence="1">
    <location>
        <begin position="166"/>
        <end position="190"/>
    </location>
</feature>
<feature type="transmembrane region" description="Helical" evidence="1">
    <location>
        <begin position="39"/>
        <end position="58"/>
    </location>
</feature>
<gene>
    <name evidence="2" type="ORF">HK103_001089</name>
</gene>
<name>A0AAD5UEJ1_9FUNG</name>
<feature type="transmembrane region" description="Helical" evidence="1">
    <location>
        <begin position="78"/>
        <end position="99"/>
    </location>
</feature>
<reference evidence="2" key="1">
    <citation type="submission" date="2020-05" db="EMBL/GenBank/DDBJ databases">
        <title>Phylogenomic resolution of chytrid fungi.</title>
        <authorList>
            <person name="Stajich J.E."/>
            <person name="Amses K."/>
            <person name="Simmons R."/>
            <person name="Seto K."/>
            <person name="Myers J."/>
            <person name="Bonds A."/>
            <person name="Quandt C.A."/>
            <person name="Barry K."/>
            <person name="Liu P."/>
            <person name="Grigoriev I."/>
            <person name="Longcore J.E."/>
            <person name="James T.Y."/>
        </authorList>
    </citation>
    <scope>NUCLEOTIDE SEQUENCE</scope>
    <source>
        <strain evidence="2">PLAUS21</strain>
    </source>
</reference>
<feature type="transmembrane region" description="Helical" evidence="1">
    <location>
        <begin position="133"/>
        <end position="154"/>
    </location>
</feature>
<evidence type="ECO:0000256" key="1">
    <source>
        <dbReference type="SAM" id="Phobius"/>
    </source>
</evidence>
<evidence type="ECO:0000313" key="3">
    <source>
        <dbReference type="Proteomes" id="UP001210925"/>
    </source>
</evidence>
<keyword evidence="3" id="KW-1185">Reference proteome</keyword>
<comment type="caution">
    <text evidence="2">The sequence shown here is derived from an EMBL/GenBank/DDBJ whole genome shotgun (WGS) entry which is preliminary data.</text>
</comment>
<keyword evidence="1" id="KW-0472">Membrane</keyword>